<gene>
    <name evidence="2" type="ORF">DXC39_04595</name>
</gene>
<keyword evidence="1" id="KW-1133">Transmembrane helix</keyword>
<keyword evidence="1" id="KW-0472">Membrane</keyword>
<evidence type="ECO:0000313" key="3">
    <source>
        <dbReference type="Proteomes" id="UP000261257"/>
    </source>
</evidence>
<keyword evidence="1" id="KW-0812">Transmembrane</keyword>
<protein>
    <submittedName>
        <fullName evidence="2">Uncharacterized protein</fullName>
    </submittedName>
</protein>
<dbReference type="AlphaFoldDB" id="A0A3E4UEI2"/>
<sequence>MTVSLLPDVKEEVNRMRGQAAKFKWFITGCLLLFLAAFSAALYTRFQGLTLPPDNRTRNQKKPPVTPAL</sequence>
<name>A0A3E4UEI2_9FIRM</name>
<feature type="transmembrane region" description="Helical" evidence="1">
    <location>
        <begin position="25"/>
        <end position="46"/>
    </location>
</feature>
<evidence type="ECO:0000256" key="1">
    <source>
        <dbReference type="SAM" id="Phobius"/>
    </source>
</evidence>
<comment type="caution">
    <text evidence="2">The sequence shown here is derived from an EMBL/GenBank/DDBJ whole genome shotgun (WGS) entry which is preliminary data.</text>
</comment>
<proteinExistence type="predicted"/>
<reference evidence="2 3" key="1">
    <citation type="submission" date="2018-08" db="EMBL/GenBank/DDBJ databases">
        <title>A genome reference for cultivated species of the human gut microbiota.</title>
        <authorList>
            <person name="Zou Y."/>
            <person name="Xue W."/>
            <person name="Luo G."/>
        </authorList>
    </citation>
    <scope>NUCLEOTIDE SEQUENCE [LARGE SCALE GENOMIC DNA]</scope>
    <source>
        <strain evidence="2 3">TF05-11AC</strain>
    </source>
</reference>
<dbReference type="EMBL" id="QSSQ01000002">
    <property type="protein sequence ID" value="RGM07761.1"/>
    <property type="molecule type" value="Genomic_DNA"/>
</dbReference>
<dbReference type="RefSeq" id="WP_055657795.1">
    <property type="nucleotide sequence ID" value="NZ_CABIXC010000012.1"/>
</dbReference>
<accession>A0A3E4UEI2</accession>
<organism evidence="2 3">
    <name type="scientific">Hungatella hathewayi</name>
    <dbReference type="NCBI Taxonomy" id="154046"/>
    <lineage>
        <taxon>Bacteria</taxon>
        <taxon>Bacillati</taxon>
        <taxon>Bacillota</taxon>
        <taxon>Clostridia</taxon>
        <taxon>Lachnospirales</taxon>
        <taxon>Lachnospiraceae</taxon>
        <taxon>Hungatella</taxon>
    </lineage>
</organism>
<evidence type="ECO:0000313" key="2">
    <source>
        <dbReference type="EMBL" id="RGM07761.1"/>
    </source>
</evidence>
<dbReference type="Proteomes" id="UP000261257">
    <property type="component" value="Unassembled WGS sequence"/>
</dbReference>